<dbReference type="GO" id="GO:0016301">
    <property type="term" value="F:kinase activity"/>
    <property type="evidence" value="ECO:0007669"/>
    <property type="project" value="UniProtKB-KW"/>
</dbReference>
<feature type="non-terminal residue" evidence="1">
    <location>
        <position position="208"/>
    </location>
</feature>
<evidence type="ECO:0000313" key="1">
    <source>
        <dbReference type="EMBL" id="EKC81360.1"/>
    </source>
</evidence>
<comment type="caution">
    <text evidence="1">The sequence shown here is derived from an EMBL/GenBank/DDBJ whole genome shotgun (WGS) entry which is preliminary data.</text>
</comment>
<keyword evidence="1" id="KW-0808">Transferase</keyword>
<sequence length="208" mass="24618">MYEKLIKDEKGRITDTLYIDVNNFFEDRFIMRKEAVGKRGSELFPESMNEFLHFMNIALKEKRSVTFPYYYKKIDTFYDIVVKASDNGEYMHVFCVDSTELHHTQIQLRSTNRKLSMALDVANIVPWKWNLRTHTILCDVNKPIELSNNAGIMDDEQLSVPDSQYFSKIHKEDLEKVKQAYTDLIEGRIQKVKEEYRVINHADGHKHF</sequence>
<proteinExistence type="predicted"/>
<accession>K1USQ2</accession>
<name>K1USQ2_9ZZZZ</name>
<dbReference type="EMBL" id="AJWY01000303">
    <property type="protein sequence ID" value="EKC81360.1"/>
    <property type="molecule type" value="Genomic_DNA"/>
</dbReference>
<keyword evidence="1" id="KW-0418">Kinase</keyword>
<reference evidence="1" key="1">
    <citation type="journal article" date="2013" name="Environ. Microbiol.">
        <title>Microbiota from the distal guts of lean and obese adolescents exhibit partial functional redundancy besides clear differences in community structure.</title>
        <authorList>
            <person name="Ferrer M."/>
            <person name="Ruiz A."/>
            <person name="Lanza F."/>
            <person name="Haange S.B."/>
            <person name="Oberbach A."/>
            <person name="Till H."/>
            <person name="Bargiela R."/>
            <person name="Campoy C."/>
            <person name="Segura M.T."/>
            <person name="Richter M."/>
            <person name="von Bergen M."/>
            <person name="Seifert J."/>
            <person name="Suarez A."/>
        </authorList>
    </citation>
    <scope>NUCLEOTIDE SEQUENCE</scope>
</reference>
<dbReference type="AlphaFoldDB" id="K1USQ2"/>
<dbReference type="Gene3D" id="3.30.450.20">
    <property type="entry name" value="PAS domain"/>
    <property type="match status" value="1"/>
</dbReference>
<protein>
    <submittedName>
        <fullName evidence="1">Two-component system sensor histidine kinase</fullName>
    </submittedName>
</protein>
<organism evidence="1">
    <name type="scientific">human gut metagenome</name>
    <dbReference type="NCBI Taxonomy" id="408170"/>
    <lineage>
        <taxon>unclassified sequences</taxon>
        <taxon>metagenomes</taxon>
        <taxon>organismal metagenomes</taxon>
    </lineage>
</organism>
<gene>
    <name evidence="1" type="ORF">LEA_00421</name>
</gene>